<protein>
    <submittedName>
        <fullName evidence="1">Uncharacterized protein</fullName>
    </submittedName>
</protein>
<gene>
    <name evidence="1" type="ORF">L1987_46990</name>
</gene>
<evidence type="ECO:0000313" key="2">
    <source>
        <dbReference type="Proteomes" id="UP001056120"/>
    </source>
</evidence>
<evidence type="ECO:0000313" key="1">
    <source>
        <dbReference type="EMBL" id="KAI3777194.1"/>
    </source>
</evidence>
<keyword evidence="2" id="KW-1185">Reference proteome</keyword>
<name>A0ACB9G0Z0_9ASTR</name>
<reference evidence="1 2" key="2">
    <citation type="journal article" date="2022" name="Mol. Ecol. Resour.">
        <title>The genomes of chicory, endive, great burdock and yacon provide insights into Asteraceae paleo-polyploidization history and plant inulin production.</title>
        <authorList>
            <person name="Fan W."/>
            <person name="Wang S."/>
            <person name="Wang H."/>
            <person name="Wang A."/>
            <person name="Jiang F."/>
            <person name="Liu H."/>
            <person name="Zhao H."/>
            <person name="Xu D."/>
            <person name="Zhang Y."/>
        </authorList>
    </citation>
    <scope>NUCLEOTIDE SEQUENCE [LARGE SCALE GENOMIC DNA]</scope>
    <source>
        <strain evidence="2">cv. Yunnan</strain>
        <tissue evidence="1">Leaves</tissue>
    </source>
</reference>
<organism evidence="1 2">
    <name type="scientific">Smallanthus sonchifolius</name>
    <dbReference type="NCBI Taxonomy" id="185202"/>
    <lineage>
        <taxon>Eukaryota</taxon>
        <taxon>Viridiplantae</taxon>
        <taxon>Streptophyta</taxon>
        <taxon>Embryophyta</taxon>
        <taxon>Tracheophyta</taxon>
        <taxon>Spermatophyta</taxon>
        <taxon>Magnoliopsida</taxon>
        <taxon>eudicotyledons</taxon>
        <taxon>Gunneridae</taxon>
        <taxon>Pentapetalae</taxon>
        <taxon>asterids</taxon>
        <taxon>campanulids</taxon>
        <taxon>Asterales</taxon>
        <taxon>Asteraceae</taxon>
        <taxon>Asteroideae</taxon>
        <taxon>Heliantheae alliance</taxon>
        <taxon>Millerieae</taxon>
        <taxon>Smallanthus</taxon>
    </lineage>
</organism>
<proteinExistence type="predicted"/>
<dbReference type="EMBL" id="CM042032">
    <property type="protein sequence ID" value="KAI3777194.1"/>
    <property type="molecule type" value="Genomic_DNA"/>
</dbReference>
<reference evidence="2" key="1">
    <citation type="journal article" date="2022" name="Mol. Ecol. Resour.">
        <title>The genomes of chicory, endive, great burdock and yacon provide insights into Asteraceae palaeo-polyploidization history and plant inulin production.</title>
        <authorList>
            <person name="Fan W."/>
            <person name="Wang S."/>
            <person name="Wang H."/>
            <person name="Wang A."/>
            <person name="Jiang F."/>
            <person name="Liu H."/>
            <person name="Zhao H."/>
            <person name="Xu D."/>
            <person name="Zhang Y."/>
        </authorList>
    </citation>
    <scope>NUCLEOTIDE SEQUENCE [LARGE SCALE GENOMIC DNA]</scope>
    <source>
        <strain evidence="2">cv. Yunnan</strain>
    </source>
</reference>
<sequence length="1522" mass="173925">MSGRGRGGRAGGRGTINMTAEELAALINDSVAEALASQNAAGQQNQQNQQPACTFKAFMDCKPHTFSGAEGAVVLLRWFEKVESVIAMCNCPVANQVKFTSGTLEGPTLTWWNAQVQMLGLAMANGLPWEEFKAMMKEEYCPRDEIQKLEGEFWNLNMEGSEIELYTTRSHELATMCPHMVTPDYKRIELYIGGLVPQIQCMVTSSNPTTIQQTIRLTHKLTDQAVTQGTLPPRVSVAKPTDNHKRKFDHHSNTHNHSNSHSKGPQPNQPQFNQPQQQQQRRFEPTKTFSQSTYSGQNQGGYAGKSPKCNKCNFHHFGFCNRCQRCGKIGHAAKDCRGELQSKQPFQQPGSTRGCFECGKEGHIRKNCPQLKKGGNGNHNPNQNNNGNGGNNGNGAKGRAFILGSREARYDHNVVTGKFLVNNYFASVLFDTGADRSFISKKFSNMIKGTSSLLEDKYTIEIADGQIIEATHILKGCKLELATHIFDIDLMPVILGSFDIIVGMDWLSKNQAEIICHEKIVRIPLSNGETLSVQGERVGAVMGIISFMKAQKCLRKGHTAILALVAEQLSEKKKIEDIPVVREFLEVFPEDLPGLPPHRQVEFQIDLAPGAAPIARAPYRLAPSELQELSTQLQDLLDKGFIRPSSSPWGAPVLFVKKKDGTFRMCIDYRELNKVTIKNRYPLPHIDDLFDQLQGSSFYSKIDLRSGYHQLRVRGEDISKTAFRTRYDHYEFMVMPFGLTNAPAVFMDLMNRVCKPYLDQFIIVFIDDILIYSKNKEEHEEHLRLILELLKREQLYAKFSKCEFWIREVQFLGHVVNEKGIHVDPSKIEAIKNWAASTTPTEVRQFLGLAGYYRRFIEGFSKIAQPLTALTQKGKAYNWGDNQESAFQHLKQKLCSAPILALLEGTDDFVVYCDASIQGLGYVLMQREKVIAYALRQLKVHERNYTTHDLELGAVVFALKIWRHYLYGTKCTIYTDHKSLQHIFKQKELNMRQRRWVELLNDYDCAIRYHPGKANVVADALSRKETKHKRVRALQLTIHPGLPNKIRSAQLEALKEENLPLEGTRGLEAQLEVKSDGIRYFAERIWVPVFGNLRELVMDESHKSRYSIHPGSDKMYHDLKILYWWPKMKADIATYVTKCLTCAKVKVEYQKPSGLLQQPEIPMWKWEQISMDFITKLPRTPTGCDTIWVIVDRLTKSAHFLAIKETKKMDKLTRTYLKEIVSRHGVPISIISDRDARFTFRFWQSLHKALGTRLDMSTAYHPQTDGQTERTIQTLEDMLRACVIDFGNTWESHLPLVEFSYNNSYHTSIKAAPFEALYGRKCRSPICWTEVGDSQLTGPELVFETSEKIVQIRNRMAAARDRQKSYADKRRKPLEFQIGDMVLLKVSPWKGVIHFGKRGKLNPRYVGPFKIMKRIGPVAYQMDLFERLSGVHNVFHVSNLKKCLADESLAVPLEELHVDEQLRFIEEPVEIMDREVKRLKHSKIPIVRFRWNSKRGPEFTWECEDQMMRRYPNLFKHSASNS</sequence>
<accession>A0ACB9G0Z0</accession>
<comment type="caution">
    <text evidence="1">The sequence shown here is derived from an EMBL/GenBank/DDBJ whole genome shotgun (WGS) entry which is preliminary data.</text>
</comment>
<dbReference type="Proteomes" id="UP001056120">
    <property type="component" value="Linkage Group LG15"/>
</dbReference>